<evidence type="ECO:0000313" key="9">
    <source>
        <dbReference type="Proteomes" id="UP001373714"/>
    </source>
</evidence>
<protein>
    <recommendedName>
        <fullName evidence="7">Carrier domain-containing protein</fullName>
    </recommendedName>
</protein>
<dbReference type="Gene3D" id="3.40.50.12780">
    <property type="entry name" value="N-terminal domain of ligase-like"/>
    <property type="match status" value="2"/>
</dbReference>
<keyword evidence="9" id="KW-1185">Reference proteome</keyword>
<dbReference type="CDD" id="cd19542">
    <property type="entry name" value="CT_NRPS-like"/>
    <property type="match status" value="3"/>
</dbReference>
<evidence type="ECO:0000256" key="3">
    <source>
        <dbReference type="ARBA" id="ARBA00022553"/>
    </source>
</evidence>
<dbReference type="Proteomes" id="UP001373714">
    <property type="component" value="Unassembled WGS sequence"/>
</dbReference>
<comment type="pathway">
    <text evidence="1">Siderophore biosynthesis.</text>
</comment>
<dbReference type="FunFam" id="3.30.300.30:FF:000033">
    <property type="entry name" value="Nonribosomal siderophore peptide synthase SidC"/>
    <property type="match status" value="2"/>
</dbReference>
<evidence type="ECO:0000259" key="7">
    <source>
        <dbReference type="PROSITE" id="PS50075"/>
    </source>
</evidence>
<dbReference type="PANTHER" id="PTHR45527:SF1">
    <property type="entry name" value="FATTY ACID SYNTHASE"/>
    <property type="match status" value="1"/>
</dbReference>
<dbReference type="PROSITE" id="PS00455">
    <property type="entry name" value="AMP_BINDING"/>
    <property type="match status" value="1"/>
</dbReference>
<dbReference type="GO" id="GO:0010106">
    <property type="term" value="P:cellular response to iron ion starvation"/>
    <property type="evidence" value="ECO:0007669"/>
    <property type="project" value="UniProtKB-ARBA"/>
</dbReference>
<dbReference type="Pfam" id="PF00501">
    <property type="entry name" value="AMP-binding"/>
    <property type="match status" value="2"/>
</dbReference>
<dbReference type="InterPro" id="IPR023213">
    <property type="entry name" value="CAT-like_dom_sf"/>
</dbReference>
<feature type="domain" description="Carrier" evidence="7">
    <location>
        <begin position="2428"/>
        <end position="2501"/>
    </location>
</feature>
<evidence type="ECO:0000256" key="2">
    <source>
        <dbReference type="ARBA" id="ARBA00022450"/>
    </source>
</evidence>
<gene>
    <name evidence="8" type="ORF">TWF730_005578</name>
</gene>
<dbReference type="Gene3D" id="3.30.559.30">
    <property type="entry name" value="Nonribosomal peptide synthetase, condensation domain"/>
    <property type="match status" value="4"/>
</dbReference>
<dbReference type="Gene3D" id="1.10.1200.10">
    <property type="entry name" value="ACP-like"/>
    <property type="match status" value="4"/>
</dbReference>
<dbReference type="Pfam" id="PF00550">
    <property type="entry name" value="PP-binding"/>
    <property type="match status" value="4"/>
</dbReference>
<dbReference type="Pfam" id="PF00668">
    <property type="entry name" value="Condensation"/>
    <property type="match status" value="4"/>
</dbReference>
<dbReference type="InterPro" id="IPR001242">
    <property type="entry name" value="Condensation_dom"/>
</dbReference>
<dbReference type="Gene3D" id="3.30.300.30">
    <property type="match status" value="2"/>
</dbReference>
<evidence type="ECO:0000256" key="6">
    <source>
        <dbReference type="SAM" id="MobiDB-lite"/>
    </source>
</evidence>
<evidence type="ECO:0000313" key="8">
    <source>
        <dbReference type="EMBL" id="KAK6361867.1"/>
    </source>
</evidence>
<accession>A0AAV9VIS0</accession>
<feature type="compositionally biased region" description="Acidic residues" evidence="6">
    <location>
        <begin position="2960"/>
        <end position="2972"/>
    </location>
</feature>
<dbReference type="NCBIfam" id="TIGR01733">
    <property type="entry name" value="AA-adenyl-dom"/>
    <property type="match status" value="2"/>
</dbReference>
<dbReference type="GO" id="GO:0031169">
    <property type="term" value="P:ferrichrome biosynthetic process"/>
    <property type="evidence" value="ECO:0007669"/>
    <property type="project" value="UniProtKB-ARBA"/>
</dbReference>
<keyword evidence="3" id="KW-0597">Phosphoprotein</keyword>
<dbReference type="EMBL" id="JAVHNS010000002">
    <property type="protein sequence ID" value="KAK6361867.1"/>
    <property type="molecule type" value="Genomic_DNA"/>
</dbReference>
<comment type="caution">
    <text evidence="8">The sequence shown here is derived from an EMBL/GenBank/DDBJ whole genome shotgun (WGS) entry which is preliminary data.</text>
</comment>
<dbReference type="InterPro" id="IPR045851">
    <property type="entry name" value="AMP-bd_C_sf"/>
</dbReference>
<dbReference type="PROSITE" id="PS50075">
    <property type="entry name" value="CARRIER"/>
    <property type="match status" value="4"/>
</dbReference>
<dbReference type="InterPro" id="IPR036736">
    <property type="entry name" value="ACP-like_sf"/>
</dbReference>
<proteinExistence type="inferred from homology"/>
<feature type="domain" description="Carrier" evidence="7">
    <location>
        <begin position="1879"/>
        <end position="1955"/>
    </location>
</feature>
<keyword evidence="4" id="KW-0436">Ligase</keyword>
<keyword evidence="2" id="KW-0596">Phosphopantetheine</keyword>
<feature type="region of interest" description="Disordered" evidence="6">
    <location>
        <begin position="2949"/>
        <end position="2972"/>
    </location>
</feature>
<dbReference type="CDD" id="cd05918">
    <property type="entry name" value="A_NRPS_SidN3_like"/>
    <property type="match status" value="2"/>
</dbReference>
<reference evidence="8 9" key="1">
    <citation type="submission" date="2019-10" db="EMBL/GenBank/DDBJ databases">
        <authorList>
            <person name="Palmer J.M."/>
        </authorList>
    </citation>
    <scope>NUCLEOTIDE SEQUENCE [LARGE SCALE GENOMIC DNA]</scope>
    <source>
        <strain evidence="8 9">TWF730</strain>
    </source>
</reference>
<feature type="compositionally biased region" description="Polar residues" evidence="6">
    <location>
        <begin position="2949"/>
        <end position="2959"/>
    </location>
</feature>
<evidence type="ECO:0000256" key="1">
    <source>
        <dbReference type="ARBA" id="ARBA00004924"/>
    </source>
</evidence>
<evidence type="ECO:0000256" key="4">
    <source>
        <dbReference type="ARBA" id="ARBA00022598"/>
    </source>
</evidence>
<dbReference type="PANTHER" id="PTHR45527">
    <property type="entry name" value="NONRIBOSOMAL PEPTIDE SYNTHETASE"/>
    <property type="match status" value="1"/>
</dbReference>
<sequence>MPDKACINPVTSVGPMRTNLPQTMQHTTAVPVVFPNLTGRSAPPPRGSRPLQKCLLTYGVSLTVLQERCESLGVSVEYLSQSIWARLLSQYTGEPEVSFGAFTSESPVPAQELGSCHCKLWRKGAYSVDVAFSPGKTDEDVRRELINASRDTRKDSYESVISVYSAESESLHLARAAAENSEFIIHLELLLNTRTDQVKLIVHYDAAFVTGDSALIIAREFLGVLTFESLGSGKTTRYSNLQPEILSMCQPSGEAPVEISDRKLFVHHLFEKHAAETPNNSCLEFLQDETDEVETWTFKKLNETSNRIAHLILQNGISRDEAVPVCLDKGPFYYACILACMKAGVPFTPIDPVAPVARKVFMIEELQARHVLSIPDRFNELGLDDNIKILDISNEESLKKLSSQNPQVPDLTERCLAYRLYTSGSTGQPKAVSLEVGAVVHAIQKSINLLPLRRDSRLLQFAAITFDMCYFDCFLAWTVGFTMVSASKRYLLGELEATVKRLQISFLDLTPSVAATLTASELPEVEMLYCIGEAMPTKIVEDWAGRCVNSYGPTEAAMLCTITNVNKEIRSANFGQPFNGMSLYILDKETPVILPRMAAGELCICGPQLAREYHRNEAKTASSFINLDSGLRLYRTGDLARMLADGTFEFIGRKDDQVKLRGFRIELGEVSAVLRDVHPLIKDVVALVLKHSDEEKEQLVTFLSFASRKNRLDPPSIQECDSDWEDIEKAARRVAEAALPQYMLPHIYFPINWIPLSAAAKVDKRSLGELFRRTDISTLGRKVEAGVSDEEFDEVSTKIRHVFADASSSEIETIGMDTTIYQLGLDSISALNVARSLKAIGVNASVLDIIECPTIRGLRDHVLGKKNPVSASYHQDIFASFKQQHIDAVSRSACISRDKVANVLPCSPMQEGILTQFIQSKGSLYYNAILFRLEDGVNVECLEDSWIQVAEQNDVLRTGFVEHEVDGGHYAMVTYKDVSTSLVKKAQTQLPVEEFVKQVQKDEAQKALSNIALPAWSVTFVSAKNDSYMIFTALHAIYDAQTLQILLNDVNLFYHKNIPVLHASPSAILKEMLKLSRDKEMVASSAKYWKSVMQGCPVTKFPVMTPLREDVGEFVYSYKKCAVTMKQVEDMCKKVGFSFGAVGQAAWAKLLAMYFGERDICFGTVVSGRTGLDNAEDVVFPCLTTIPMRVQLDGDNKALVEQIQGRLSKTLKFQHTPLRAIQKALGHPEQGLFDTIFVYQKSSNPNERLRHVWRELDAKATVEYPVSFEIEPTDDGYLGLRLTGRTDILPLEQMDLMVAQYEYCLLHMLQNQGVDAMDLGEVPQPILSDTPAEFDKLPCDVKFLHEFVSASTRRHPNKLALEFATAIEGSKVTKNSWTYRQFDDMGNKIANFLLQQGASTGDLIGICFDKTPQAYFGILGIMKAGCAFVALDFSAPIQRRSFIVQDAKVNIVLTMSQFAKDFDGISGLKVYPLDNLQNLTRYFSPESPEICDLTPDHLSYVLYTSGTTGTPKGCRITHDNAIQAMLSFQTLFKGHWDENSRFLQFASLHFDVSVLEQYWSWSVGVCLTSAPRDLIFQDLGNAIRALEITHIDLTPSLARLITPEDCPTLCRGVFITGGEKLKQDVLDAWGEKDVIYNGYGPTEATIGVTMYPRVPKNGRPSNIGPQFVNVGSMVLKPKTMIPVLQGAVGELCVTGALVGDGYLNREDLTEERFPWVNGKRMYRTGDLVRQLHNGCFDYLGRADDQVKLRGQRLELGEINETIRSADKNVAEIITLVCQHGQQQVQQLVSFVSFRSNVESRKSALTELLKEFPTIETGSQILQACQSRLPVYMVPTYILPINKLPLTVNNKVDERTLRDLFANAPIEVIQSFEEANQGGEELNETEKVICDTLGEVSVDTASANKNISFFQLGLDSVSIVGFSNRLRRKGFQNIEVSLVMQNSTIASLAKALSSSNGSAPVVSKNIQNTLQSMKSFSVEHGFEVSSALGLDEKDIESIGPCTPLQEGMIARALNSDVPLYYNTFCFEVLQNTTPEALKKAWQSVIDRTDILRTCFCETSDGIAQVVLRKSEVQWKNVRASSNELFGNDRIKQLEMADFAIPLVSLEYISGQTNLLRLSIFHALYDGTSMPMILSDVESFLSGRQPTQRMQFTEAVPRILSLDTEAAKKFWADILEGIETGLLEPRNQVKEAKEHILTHVLEASKTDVERTARNLGCTVQSLFQVACLQGLVRLREKQVVMGIITSGRSFTVDGIDTCIGPLFNSIPCYLPISQGATWKEYAQKAHAFNISSIPFHHTPLRQISKWVGQGSKPLFDVLFVFQPAVPSVEDRALKEIDSTAIADYPVALEIQQGSDGRYTISVTTNSAYLDESENSLLLKSIVSGITDLLNNPEQEVSVLREIESGAFTPKSEEDEAKRPVTPLPAKFAWSEAATSIRRELAILTGVEENTITEKSSIYQVGLDSVEAIRLSSRLLKKGIHLKVSDIMREATIERMMAHLGSLKSQANASDARNTLQKFEASAQKALKLSSDSMKKVESILPTTPLQDVMIAESIGSDFALYFNHDVLELQKGINIKKLQAAWKAVIKKNPILRTTFEEAHDLELGTSTDYIQIVWKDLQLEWDVVETTSEHESGRVDELMASHKSRKAPLALGIVRSDKRVLMVLSISHALYDGRSMGLLLDDVAREYDEQSTIRPDYKPFLENVLNLDTGKSIKFWKHLLSNTKPRSFPAASSEGQIWKAERSSKVSVFQFAQFCREQRISEPVLGQACLGLLLSEIFSQDDIVFGTVISGRETEESEQYMFPTMNTIPVRTVLHGNIRNVLNSMQNSYSQSLEHQFVPLRDIQKTVCEPGQRMFDTLFVYQKNKGSEDDTTLWRSIGGASQIEYAIAVEIEVNGNDLTWRISASSNAMGSTEADDTLDTLDVILQKVIESPQQSYQQCTHSQLGSNLRSRLQSEVAQNGDTEESAQESDNYEDLERQVISAISFVSKTAEGEIKPSTSIFHLGIDSISAIRLASELRKRSLFIAVSEILRESTVRKICLFLDKKQRTPSAPQKPAEQPGVSSEQLKKVVAAAGLKSEDVEDVSPATSGQLFLIKAWESSEGRIFLPTFSFKSAEALRSPRLKRALDRLVVSNPILRTSFAAVGDDIFQVVHKSASPSFRSTYFDSDLVPETSLQQINGEEQAREYDMSTPSLRVHLVSSRKESFVFATLHHALYDAFTLPTLLSQLSDLYKNEDMVLPKPSKPAATSSSPETKEFWTKYFANAESSPLEPKGNVDITERVELYTERHIPNGSKIDAACRKHGISLHSLSIACFGQIISKVVQKDSPVFGVYLSNRHLTEVSEGVQTMPTLNMVPLMVKSASRSSLIDLARQVQDDLLKISTSDAATTSLMEIYQWTGIRIDSFVNFLKEDRLDGNSRDGGLFERFELSAGPPTGREFSIPGSLRSKDTIIQTNLDLEMALRNGFVDVGLFAAKKYLDKIDLRKISEEIKEGLMHFE</sequence>
<dbReference type="InterPro" id="IPR020845">
    <property type="entry name" value="AMP-binding_CS"/>
</dbReference>
<feature type="domain" description="Carrier" evidence="7">
    <location>
        <begin position="790"/>
        <end position="866"/>
    </location>
</feature>
<dbReference type="GO" id="GO:0016874">
    <property type="term" value="F:ligase activity"/>
    <property type="evidence" value="ECO:0007669"/>
    <property type="project" value="UniProtKB-KW"/>
</dbReference>
<dbReference type="SUPFAM" id="SSF47336">
    <property type="entry name" value="ACP-like"/>
    <property type="match status" value="4"/>
</dbReference>
<dbReference type="InterPro" id="IPR006162">
    <property type="entry name" value="Ppantetheine_attach_site"/>
</dbReference>
<feature type="domain" description="Carrier" evidence="7">
    <location>
        <begin position="2969"/>
        <end position="3045"/>
    </location>
</feature>
<dbReference type="SUPFAM" id="SSF52777">
    <property type="entry name" value="CoA-dependent acyltransferases"/>
    <property type="match status" value="8"/>
</dbReference>
<dbReference type="Gene3D" id="3.30.559.10">
    <property type="entry name" value="Chloramphenicol acetyltransferase-like domain"/>
    <property type="match status" value="4"/>
</dbReference>
<dbReference type="InterPro" id="IPR010071">
    <property type="entry name" value="AA_adenyl_dom"/>
</dbReference>
<dbReference type="GO" id="GO:0043041">
    <property type="term" value="P:amino acid activation for nonribosomal peptide biosynthetic process"/>
    <property type="evidence" value="ECO:0007669"/>
    <property type="project" value="TreeGrafter"/>
</dbReference>
<evidence type="ECO:0000256" key="5">
    <source>
        <dbReference type="ARBA" id="ARBA00029454"/>
    </source>
</evidence>
<dbReference type="InterPro" id="IPR042099">
    <property type="entry name" value="ANL_N_sf"/>
</dbReference>
<dbReference type="InterPro" id="IPR009081">
    <property type="entry name" value="PP-bd_ACP"/>
</dbReference>
<dbReference type="GO" id="GO:0031177">
    <property type="term" value="F:phosphopantetheine binding"/>
    <property type="evidence" value="ECO:0007669"/>
    <property type="project" value="InterPro"/>
</dbReference>
<comment type="similarity">
    <text evidence="5">Belongs to the NRP synthetase family.</text>
</comment>
<dbReference type="FunFam" id="3.40.50.12780:FF:000024">
    <property type="entry name" value="Nonribosomal siderophore peptide synthase SidC"/>
    <property type="match status" value="2"/>
</dbReference>
<dbReference type="GO" id="GO:0005737">
    <property type="term" value="C:cytoplasm"/>
    <property type="evidence" value="ECO:0007669"/>
    <property type="project" value="TreeGrafter"/>
</dbReference>
<dbReference type="PROSITE" id="PS00012">
    <property type="entry name" value="PHOSPHOPANTETHEINE"/>
    <property type="match status" value="3"/>
</dbReference>
<organism evidence="8 9">
    <name type="scientific">Orbilia blumenaviensis</name>
    <dbReference type="NCBI Taxonomy" id="1796055"/>
    <lineage>
        <taxon>Eukaryota</taxon>
        <taxon>Fungi</taxon>
        <taxon>Dikarya</taxon>
        <taxon>Ascomycota</taxon>
        <taxon>Pezizomycotina</taxon>
        <taxon>Orbiliomycetes</taxon>
        <taxon>Orbiliales</taxon>
        <taxon>Orbiliaceae</taxon>
        <taxon>Orbilia</taxon>
    </lineage>
</organism>
<dbReference type="InterPro" id="IPR000873">
    <property type="entry name" value="AMP-dep_synth/lig_dom"/>
</dbReference>
<dbReference type="SMART" id="SM00823">
    <property type="entry name" value="PKS_PP"/>
    <property type="match status" value="4"/>
</dbReference>
<dbReference type="SUPFAM" id="SSF56801">
    <property type="entry name" value="Acetyl-CoA synthetase-like"/>
    <property type="match status" value="2"/>
</dbReference>
<name>A0AAV9VIS0_9PEZI</name>
<dbReference type="InterPro" id="IPR020806">
    <property type="entry name" value="PKS_PP-bd"/>
</dbReference>